<evidence type="ECO:0000256" key="2">
    <source>
        <dbReference type="ARBA" id="ARBA00010617"/>
    </source>
</evidence>
<reference evidence="12" key="1">
    <citation type="submission" date="2017-12" db="EMBL/GenBank/DDBJ databases">
        <authorList>
            <consortium name="DOE Joint Genome Institute"/>
            <person name="Mondo S.J."/>
            <person name="Kjaerbolling I."/>
            <person name="Vesth T.C."/>
            <person name="Frisvad J.C."/>
            <person name="Nybo J.L."/>
            <person name="Theobald S."/>
            <person name="Kuo A."/>
            <person name="Bowyer P."/>
            <person name="Matsuda Y."/>
            <person name="Lyhne E.K."/>
            <person name="Kogle M.E."/>
            <person name="Clum A."/>
            <person name="Lipzen A."/>
            <person name="Salamov A."/>
            <person name="Ngan C.Y."/>
            <person name="Daum C."/>
            <person name="Chiniquy J."/>
            <person name="Barry K."/>
            <person name="LaButti K."/>
            <person name="Haridas S."/>
            <person name="Simmons B.A."/>
            <person name="Magnuson J.K."/>
            <person name="Mortensen U.H."/>
            <person name="Larsen T.O."/>
            <person name="Grigoriev I.V."/>
            <person name="Baker S.E."/>
            <person name="Andersen M.R."/>
            <person name="Nordberg H.P."/>
            <person name="Cantor M.N."/>
            <person name="Hua S.X."/>
        </authorList>
    </citation>
    <scope>NUCLEOTIDE SEQUENCE [LARGE SCALE GENOMIC DNA]</scope>
    <source>
        <strain evidence="12">IBT 19404</strain>
    </source>
</reference>
<evidence type="ECO:0000256" key="6">
    <source>
        <dbReference type="ARBA" id="ARBA00023004"/>
    </source>
</evidence>
<evidence type="ECO:0000256" key="3">
    <source>
        <dbReference type="ARBA" id="ARBA00022617"/>
    </source>
</evidence>
<keyword evidence="10" id="KW-0812">Transmembrane</keyword>
<dbReference type="GO" id="GO:0004497">
    <property type="term" value="F:monooxygenase activity"/>
    <property type="evidence" value="ECO:0007669"/>
    <property type="project" value="UniProtKB-KW"/>
</dbReference>
<dbReference type="GO" id="GO:0005506">
    <property type="term" value="F:iron ion binding"/>
    <property type="evidence" value="ECO:0007669"/>
    <property type="project" value="InterPro"/>
</dbReference>
<dbReference type="CDD" id="cd11041">
    <property type="entry name" value="CYP503A1-like"/>
    <property type="match status" value="1"/>
</dbReference>
<dbReference type="PANTHER" id="PTHR46206">
    <property type="entry name" value="CYTOCHROME P450"/>
    <property type="match status" value="1"/>
</dbReference>
<dbReference type="Pfam" id="PF00067">
    <property type="entry name" value="p450"/>
    <property type="match status" value="1"/>
</dbReference>
<evidence type="ECO:0000256" key="10">
    <source>
        <dbReference type="SAM" id="Phobius"/>
    </source>
</evidence>
<dbReference type="Gene3D" id="1.10.630.10">
    <property type="entry name" value="Cytochrome P450"/>
    <property type="match status" value="1"/>
</dbReference>
<feature type="binding site" description="axial binding residue" evidence="8">
    <location>
        <position position="483"/>
    </location>
    <ligand>
        <name>heme</name>
        <dbReference type="ChEBI" id="CHEBI:30413"/>
    </ligand>
    <ligandPart>
        <name>Fe</name>
        <dbReference type="ChEBI" id="CHEBI:18248"/>
    </ligandPart>
</feature>
<dbReference type="InterPro" id="IPR036396">
    <property type="entry name" value="Cyt_P450_sf"/>
</dbReference>
<dbReference type="OrthoDB" id="1844152at2759"/>
<sequence length="540" mass="61876">MGASTSSLSFAKTYEAWATMVLPALVGCVLLIIYQAFFAIKYPANLPLAGEPRGKRTFSWRTRWRYYTDCEALYQETYENYTKRGRAVLLPGLGFRHDIILPQSSMRNIMARPEKELSHADAVLELVQLKYALGHEKYKADPWPCMLVKSDINAKLEAVCDGMNEELKYAFDKYIGCHTQAWKEVNLLETIRMVMIAAASRFTVGFPLCRNEEYLRACWKVNDGIVMNGGLTGATPRLLRPIFGLLVTMNLRRSIEQVKKQVEPIYRQRLQALSTRNGPEKPDREKPRDLFHRMLHYAQKERPNELHDFSSMTRRLCFANFAAVHQTTLLVTNMILNIVGSDSQYDTIPVLRNEVNNIIGPDSDAKWTKYKVAQMIKSDSVARETMRLHSNTTRGVFRKVLVEGIRTEDGIELPKGAYVSFLGRPLQCNPEDFEDPFKYDPFRFSRIREEAPTDTNGRSTMSNLSCVSTSPEHLPFGHGGHSCPGRFLVDFEVKMIVAYLLRNYDIGFPAEYNRQRPANRWMAETLMPPSGARIRVKRRS</sequence>
<evidence type="ECO:0000256" key="7">
    <source>
        <dbReference type="ARBA" id="ARBA00023033"/>
    </source>
</evidence>
<evidence type="ECO:0000256" key="5">
    <source>
        <dbReference type="ARBA" id="ARBA00023002"/>
    </source>
</evidence>
<dbReference type="PANTHER" id="PTHR46206:SF1">
    <property type="entry name" value="P450, PUTATIVE (EUROFUNG)-RELATED"/>
    <property type="match status" value="1"/>
</dbReference>
<dbReference type="GO" id="GO:0016705">
    <property type="term" value="F:oxidoreductase activity, acting on paired donors, with incorporation or reduction of molecular oxygen"/>
    <property type="evidence" value="ECO:0007669"/>
    <property type="project" value="InterPro"/>
</dbReference>
<accession>A0A2J5HYI7</accession>
<dbReference type="SUPFAM" id="SSF48264">
    <property type="entry name" value="Cytochrome P450"/>
    <property type="match status" value="1"/>
</dbReference>
<keyword evidence="10" id="KW-0472">Membrane</keyword>
<evidence type="ECO:0000313" key="12">
    <source>
        <dbReference type="Proteomes" id="UP000235023"/>
    </source>
</evidence>
<dbReference type="InterPro" id="IPR017972">
    <property type="entry name" value="Cyt_P450_CS"/>
</dbReference>
<dbReference type="InterPro" id="IPR001128">
    <property type="entry name" value="Cyt_P450"/>
</dbReference>
<comment type="similarity">
    <text evidence="2 9">Belongs to the cytochrome P450 family.</text>
</comment>
<evidence type="ECO:0000256" key="9">
    <source>
        <dbReference type="RuleBase" id="RU000461"/>
    </source>
</evidence>
<dbReference type="AlphaFoldDB" id="A0A2J5HYI7"/>
<evidence type="ECO:0000256" key="8">
    <source>
        <dbReference type="PIRSR" id="PIRSR602403-1"/>
    </source>
</evidence>
<dbReference type="GO" id="GO:0019748">
    <property type="term" value="P:secondary metabolic process"/>
    <property type="evidence" value="ECO:0007669"/>
    <property type="project" value="UniProtKB-ARBA"/>
</dbReference>
<keyword evidence="4 8" id="KW-0479">Metal-binding</keyword>
<dbReference type="GO" id="GO:0020037">
    <property type="term" value="F:heme binding"/>
    <property type="evidence" value="ECO:0007669"/>
    <property type="project" value="InterPro"/>
</dbReference>
<keyword evidence="12" id="KW-1185">Reference proteome</keyword>
<dbReference type="EMBL" id="KZ559526">
    <property type="protein sequence ID" value="PLN82532.1"/>
    <property type="molecule type" value="Genomic_DNA"/>
</dbReference>
<keyword evidence="7 9" id="KW-0503">Monooxygenase</keyword>
<organism evidence="11 12">
    <name type="scientific">Aspergillus taichungensis</name>
    <dbReference type="NCBI Taxonomy" id="482145"/>
    <lineage>
        <taxon>Eukaryota</taxon>
        <taxon>Fungi</taxon>
        <taxon>Dikarya</taxon>
        <taxon>Ascomycota</taxon>
        <taxon>Pezizomycotina</taxon>
        <taxon>Eurotiomycetes</taxon>
        <taxon>Eurotiomycetidae</taxon>
        <taxon>Eurotiales</taxon>
        <taxon>Aspergillaceae</taxon>
        <taxon>Aspergillus</taxon>
        <taxon>Aspergillus subgen. Circumdati</taxon>
    </lineage>
</organism>
<evidence type="ECO:0000313" key="11">
    <source>
        <dbReference type="EMBL" id="PLN82532.1"/>
    </source>
</evidence>
<dbReference type="PROSITE" id="PS00086">
    <property type="entry name" value="CYTOCHROME_P450"/>
    <property type="match status" value="1"/>
</dbReference>
<evidence type="ECO:0000256" key="4">
    <source>
        <dbReference type="ARBA" id="ARBA00022723"/>
    </source>
</evidence>
<evidence type="ECO:0000256" key="1">
    <source>
        <dbReference type="ARBA" id="ARBA00001971"/>
    </source>
</evidence>
<proteinExistence type="inferred from homology"/>
<keyword evidence="3 8" id="KW-0349">Heme</keyword>
<dbReference type="Proteomes" id="UP000235023">
    <property type="component" value="Unassembled WGS sequence"/>
</dbReference>
<keyword evidence="6 8" id="KW-0408">Iron</keyword>
<dbReference type="InterPro" id="IPR002403">
    <property type="entry name" value="Cyt_P450_E_grp-IV"/>
</dbReference>
<comment type="cofactor">
    <cofactor evidence="1 8">
        <name>heme</name>
        <dbReference type="ChEBI" id="CHEBI:30413"/>
    </cofactor>
</comment>
<dbReference type="PRINTS" id="PR00465">
    <property type="entry name" value="EP450IV"/>
</dbReference>
<name>A0A2J5HYI7_9EURO</name>
<keyword evidence="10" id="KW-1133">Transmembrane helix</keyword>
<feature type="transmembrane region" description="Helical" evidence="10">
    <location>
        <begin position="20"/>
        <end position="40"/>
    </location>
</feature>
<gene>
    <name evidence="11" type="ORF">BDW42DRAFT_200409</name>
</gene>
<keyword evidence="5 9" id="KW-0560">Oxidoreductase</keyword>
<protein>
    <submittedName>
        <fullName evidence="11">Cytochrome P450</fullName>
    </submittedName>
</protein>